<comment type="caution">
    <text evidence="5">The sequence shown here is derived from an EMBL/GenBank/DDBJ whole genome shotgun (WGS) entry which is preliminary data.</text>
</comment>
<dbReference type="EMBL" id="QWET01000021">
    <property type="protein sequence ID" value="RIH63421.1"/>
    <property type="molecule type" value="Genomic_DNA"/>
</dbReference>
<dbReference type="Proteomes" id="UP000266441">
    <property type="component" value="Unassembled WGS sequence"/>
</dbReference>
<keyword evidence="3" id="KW-0804">Transcription</keyword>
<feature type="domain" description="HTH araC/xylS-type" evidence="4">
    <location>
        <begin position="96"/>
        <end position="175"/>
    </location>
</feature>
<evidence type="ECO:0000313" key="5">
    <source>
        <dbReference type="EMBL" id="RIH63421.1"/>
    </source>
</evidence>
<evidence type="ECO:0000313" key="6">
    <source>
        <dbReference type="Proteomes" id="UP000266441"/>
    </source>
</evidence>
<evidence type="ECO:0000256" key="1">
    <source>
        <dbReference type="ARBA" id="ARBA00023015"/>
    </source>
</evidence>
<dbReference type="PANTHER" id="PTHR43280:SF2">
    <property type="entry name" value="HTH-TYPE TRANSCRIPTIONAL REGULATOR EXSA"/>
    <property type="match status" value="1"/>
</dbReference>
<dbReference type="PROSITE" id="PS01124">
    <property type="entry name" value="HTH_ARAC_FAMILY_2"/>
    <property type="match status" value="1"/>
</dbReference>
<reference evidence="5 6" key="1">
    <citation type="journal article" date="2015" name="Int. J. Syst. Evol. Microbiol.">
        <title>Mariniphaga sediminis sp. nov., isolated from coastal sediment.</title>
        <authorList>
            <person name="Wang F.Q."/>
            <person name="Shen Q.Y."/>
            <person name="Chen G.J."/>
            <person name="Du Z.J."/>
        </authorList>
    </citation>
    <scope>NUCLEOTIDE SEQUENCE [LARGE SCALE GENOMIC DNA]</scope>
    <source>
        <strain evidence="5 6">SY21</strain>
    </source>
</reference>
<dbReference type="SUPFAM" id="SSF46689">
    <property type="entry name" value="Homeodomain-like"/>
    <property type="match status" value="1"/>
</dbReference>
<evidence type="ECO:0000259" key="4">
    <source>
        <dbReference type="PROSITE" id="PS01124"/>
    </source>
</evidence>
<dbReference type="PANTHER" id="PTHR43280">
    <property type="entry name" value="ARAC-FAMILY TRANSCRIPTIONAL REGULATOR"/>
    <property type="match status" value="1"/>
</dbReference>
<accession>A0A399CYE3</accession>
<proteinExistence type="predicted"/>
<dbReference type="OrthoDB" id="952277at2"/>
<dbReference type="PROSITE" id="PS00041">
    <property type="entry name" value="HTH_ARAC_FAMILY_1"/>
    <property type="match status" value="1"/>
</dbReference>
<dbReference type="Pfam" id="PF12833">
    <property type="entry name" value="HTH_18"/>
    <property type="match status" value="1"/>
</dbReference>
<evidence type="ECO:0000256" key="2">
    <source>
        <dbReference type="ARBA" id="ARBA00023125"/>
    </source>
</evidence>
<name>A0A399CYE3_9BACT</name>
<dbReference type="Gene3D" id="1.10.10.60">
    <property type="entry name" value="Homeodomain-like"/>
    <property type="match status" value="1"/>
</dbReference>
<sequence length="181" mass="21112">MILKIKNMKTSRCKTFVQEEVNKLGVYNITVELGEVELSEKLPEKKLRLLDKALRSAGLELLEDKKHQLVEEIKAVIYELVYHTDDIPKPNYSDFISQKVNLSYASLSNTFSKMQGITIEKYIIEQRIERVKELLIYTDSSLDDMAFKLNYSSVAHLSNQFKKFTGMTPSFFRKQRPRHLT</sequence>
<gene>
    <name evidence="5" type="ORF">D1164_20040</name>
</gene>
<dbReference type="AlphaFoldDB" id="A0A399CYE3"/>
<dbReference type="SMART" id="SM00342">
    <property type="entry name" value="HTH_ARAC"/>
    <property type="match status" value="1"/>
</dbReference>
<keyword evidence="1" id="KW-0805">Transcription regulation</keyword>
<protein>
    <submittedName>
        <fullName evidence="5">AraC family transcriptional regulator</fullName>
    </submittedName>
</protein>
<keyword evidence="2" id="KW-0238">DNA-binding</keyword>
<dbReference type="InterPro" id="IPR009057">
    <property type="entry name" value="Homeodomain-like_sf"/>
</dbReference>
<dbReference type="GO" id="GO:0043565">
    <property type="term" value="F:sequence-specific DNA binding"/>
    <property type="evidence" value="ECO:0007669"/>
    <property type="project" value="InterPro"/>
</dbReference>
<keyword evidence="6" id="KW-1185">Reference proteome</keyword>
<evidence type="ECO:0000256" key="3">
    <source>
        <dbReference type="ARBA" id="ARBA00023163"/>
    </source>
</evidence>
<organism evidence="5 6">
    <name type="scientific">Mariniphaga sediminis</name>
    <dbReference type="NCBI Taxonomy" id="1628158"/>
    <lineage>
        <taxon>Bacteria</taxon>
        <taxon>Pseudomonadati</taxon>
        <taxon>Bacteroidota</taxon>
        <taxon>Bacteroidia</taxon>
        <taxon>Marinilabiliales</taxon>
        <taxon>Prolixibacteraceae</taxon>
        <taxon>Mariniphaga</taxon>
    </lineage>
</organism>
<dbReference type="InterPro" id="IPR018060">
    <property type="entry name" value="HTH_AraC"/>
</dbReference>
<dbReference type="InterPro" id="IPR018062">
    <property type="entry name" value="HTH_AraC-typ_CS"/>
</dbReference>
<dbReference type="GO" id="GO:0003700">
    <property type="term" value="F:DNA-binding transcription factor activity"/>
    <property type="evidence" value="ECO:0007669"/>
    <property type="project" value="InterPro"/>
</dbReference>